<comment type="caution">
    <text evidence="2">The sequence shown here is derived from an EMBL/GenBank/DDBJ whole genome shotgun (WGS) entry which is preliminary data.</text>
</comment>
<dbReference type="EMBL" id="JANAVB010040220">
    <property type="protein sequence ID" value="KAJ6798361.1"/>
    <property type="molecule type" value="Genomic_DNA"/>
</dbReference>
<evidence type="ECO:0000313" key="2">
    <source>
        <dbReference type="EMBL" id="KAJ6798361.1"/>
    </source>
</evidence>
<evidence type="ECO:0000313" key="3">
    <source>
        <dbReference type="Proteomes" id="UP001140949"/>
    </source>
</evidence>
<dbReference type="Proteomes" id="UP001140949">
    <property type="component" value="Unassembled WGS sequence"/>
</dbReference>
<proteinExistence type="predicted"/>
<reference evidence="2" key="2">
    <citation type="submission" date="2023-04" db="EMBL/GenBank/DDBJ databases">
        <authorList>
            <person name="Bruccoleri R.E."/>
            <person name="Oakeley E.J."/>
            <person name="Faust A.-M."/>
            <person name="Dessus-Babus S."/>
            <person name="Altorfer M."/>
            <person name="Burckhardt D."/>
            <person name="Oertli M."/>
            <person name="Naumann U."/>
            <person name="Petersen F."/>
            <person name="Wong J."/>
        </authorList>
    </citation>
    <scope>NUCLEOTIDE SEQUENCE</scope>
    <source>
        <strain evidence="2">GSM-AAB239-AS_SAM_17_03QT</strain>
        <tissue evidence="2">Leaf</tissue>
    </source>
</reference>
<evidence type="ECO:0000256" key="1">
    <source>
        <dbReference type="SAM" id="SignalP"/>
    </source>
</evidence>
<dbReference type="Gene3D" id="2.30.240.10">
    <property type="entry name" value="At5g01610-like"/>
    <property type="match status" value="1"/>
</dbReference>
<dbReference type="SUPFAM" id="SSF141562">
    <property type="entry name" value="At5g01610-like"/>
    <property type="match status" value="1"/>
</dbReference>
<feature type="chain" id="PRO_5043960220" evidence="1">
    <location>
        <begin position="20"/>
        <end position="155"/>
    </location>
</feature>
<sequence length="155" mass="17073">MPIPKTLLFLCFIIPFSFATNSPSAYEMLEEFNFPRGILPEGVQSYTLRPDGWFEVLLGGDCDFQVEGGYPLKYRRRVTGRVDSGVLRDLNGVSVKVLFVWVGINQVIRSDSTLYFYVGPFSASFPVTNFEECPTCRCGATCIGEAAAAALSADS</sequence>
<organism evidence="2 3">
    <name type="scientific">Iris pallida</name>
    <name type="common">Sweet iris</name>
    <dbReference type="NCBI Taxonomy" id="29817"/>
    <lineage>
        <taxon>Eukaryota</taxon>
        <taxon>Viridiplantae</taxon>
        <taxon>Streptophyta</taxon>
        <taxon>Embryophyta</taxon>
        <taxon>Tracheophyta</taxon>
        <taxon>Spermatophyta</taxon>
        <taxon>Magnoliopsida</taxon>
        <taxon>Liliopsida</taxon>
        <taxon>Asparagales</taxon>
        <taxon>Iridaceae</taxon>
        <taxon>Iridoideae</taxon>
        <taxon>Irideae</taxon>
        <taxon>Iris</taxon>
    </lineage>
</organism>
<reference evidence="2" key="1">
    <citation type="journal article" date="2023" name="GigaByte">
        <title>Genome assembly of the bearded iris, Iris pallida Lam.</title>
        <authorList>
            <person name="Bruccoleri R.E."/>
            <person name="Oakeley E.J."/>
            <person name="Faust A.M.E."/>
            <person name="Altorfer M."/>
            <person name="Dessus-Babus S."/>
            <person name="Burckhardt D."/>
            <person name="Oertli M."/>
            <person name="Naumann U."/>
            <person name="Petersen F."/>
            <person name="Wong J."/>
        </authorList>
    </citation>
    <scope>NUCLEOTIDE SEQUENCE</scope>
    <source>
        <strain evidence="2">GSM-AAB239-AS_SAM_17_03QT</strain>
    </source>
</reference>
<name>A0AAX6E305_IRIPA</name>
<gene>
    <name evidence="2" type="ORF">M6B38_211570</name>
</gene>
<dbReference type="PANTHER" id="PTHR31676:SF27">
    <property type="entry name" value="EXPRESSED PROTEIN"/>
    <property type="match status" value="1"/>
</dbReference>
<dbReference type="Pfam" id="PF04398">
    <property type="entry name" value="DUF538"/>
    <property type="match status" value="1"/>
</dbReference>
<dbReference type="AlphaFoldDB" id="A0AAX6E305"/>
<dbReference type="InterPro" id="IPR036758">
    <property type="entry name" value="At5g01610-like"/>
</dbReference>
<keyword evidence="3" id="KW-1185">Reference proteome</keyword>
<dbReference type="InterPro" id="IPR007493">
    <property type="entry name" value="DUF538"/>
</dbReference>
<feature type="signal peptide" evidence="1">
    <location>
        <begin position="1"/>
        <end position="19"/>
    </location>
</feature>
<keyword evidence="1" id="KW-0732">Signal</keyword>
<accession>A0AAX6E305</accession>
<protein>
    <submittedName>
        <fullName evidence="2">Uncharacterized protein</fullName>
    </submittedName>
</protein>
<dbReference type="PANTHER" id="PTHR31676">
    <property type="entry name" value="T31J12.3 PROTEIN-RELATED"/>
    <property type="match status" value="1"/>
</dbReference>